<keyword evidence="8" id="KW-0233">DNA recombination</keyword>
<comment type="caution">
    <text evidence="14">The sequence shown here is derived from an EMBL/GenBank/DDBJ whole genome shotgun (WGS) entry which is preliminary data.</text>
</comment>
<dbReference type="Gene3D" id="3.30.470.30">
    <property type="entry name" value="DNA ligase/mRNA capping enzyme"/>
    <property type="match status" value="1"/>
</dbReference>
<dbReference type="GO" id="GO:0003910">
    <property type="term" value="F:DNA ligase (ATP) activity"/>
    <property type="evidence" value="ECO:0007669"/>
    <property type="project" value="InterPro"/>
</dbReference>
<evidence type="ECO:0000259" key="12">
    <source>
        <dbReference type="PROSITE" id="PS50160"/>
    </source>
</evidence>
<sequence>MSEKAAPTSSPHFRTVDEIPFSILTNLYRDLRHARATRQRSASNNGKQADLRRGTLLSAAWTHIAQLCGRTSQLPSIQHDNRNFVPAHVFPPSESFKLVSLLVPALDSAHAYMGMKESKLADCFIKSLDLDPNGADAQWLRHYKEKDYRPQKWKRDIDIVDGNLPTVLKALLKERCAQESSLTIGCVWNALETLTQTAKRRHRRIAKVFQLPEPSSTSNASVAGRQHDSFQPDVLRANAIRSLVSSGTAEDVSEVSRIVLKDLDIRLNEDSFLNWFHPAAKQHYTQMHDIHKLLSDCHDPKFEIGEACVQIGHYASVMLTMRPSRRKLDLVCKNLLGNGPAEPSSSENADNSYFIMEPKLDGERMQLHKWKAKSQSEDFGGYNIRTFSRRGNDSSAMYAEALTEAVLLAVKAEDVILDGEIMIWDELRASWVRFEDMREVSTSIAKRSVSESASYVLRFMVFDVLYIAQDDSEDARRAASKVIRLPLYQRRELLKKIIQPKEVSFGSGVRTRVELIRMERGSNETELIQALQRYETLGYEGVIAKNPDQPYLLAERNIRVAIKLKPDYFDGGIQDLDCLILGARYSDSRGHRTQRAGSLSSFLIGVRSTELYASSQMHGNEEWEERMKKCKWIPVGSIGTGYSDDELAQLQHRFRGEWKDFHNLDLPEHFEQREYAPSLLAGVAKWIQPWRSVVVTVQAYELNRRLSALRFPRVQRINWEKPYYDVPTFTQLIDLDDNKTPPVVVADENDVDDVLDIGNKKRKRGTLESDEEDAVQRARNEGHIVTGGRSTRKLISSAAGLDVSNVKRKTSAFQNTCFYVVAEDCKSKEELELKIHELGGRFLQSLTSEIDFVICTTPSLPKARRLKHVISSNKNDTQKCSILRRVWVDDCHDRLSRIDIRRSDVVLASQTLAAIVFKFADRFGDYWDRNCDEVSIAESLREVEKWTKETNIDDKDEPLGINEGLPEVSRVCNNVFANTNVFVPPLRIGLAGSKLLLEAYGAQLVEKLDERTEFVLIHSSLRDELEKDNPAIQSKIITEIWVEECIDAGKLLST</sequence>
<dbReference type="PROSITE" id="PS50160">
    <property type="entry name" value="DNA_LIGASE_A3"/>
    <property type="match status" value="1"/>
</dbReference>
<feature type="domain" description="ATP-dependent DNA ligase family profile" evidence="12">
    <location>
        <begin position="450"/>
        <end position="608"/>
    </location>
</feature>
<dbReference type="InterPro" id="IPR029710">
    <property type="entry name" value="LIG4"/>
</dbReference>
<dbReference type="InterPro" id="IPR012308">
    <property type="entry name" value="DNA_ligase_ATP-dep_N"/>
</dbReference>
<dbReference type="Pfam" id="PF00533">
    <property type="entry name" value="BRCT"/>
    <property type="match status" value="1"/>
</dbReference>
<comment type="similarity">
    <text evidence="3">Belongs to the ATP-dependent DNA ligase family.</text>
</comment>
<dbReference type="GO" id="GO:0006303">
    <property type="term" value="P:double-strand break repair via nonhomologous end joining"/>
    <property type="evidence" value="ECO:0007669"/>
    <property type="project" value="TreeGrafter"/>
</dbReference>
<dbReference type="PANTHER" id="PTHR45997:SF1">
    <property type="entry name" value="DNA LIGASE 4"/>
    <property type="match status" value="1"/>
</dbReference>
<comment type="cofactor">
    <cofactor evidence="1">
        <name>Mg(2+)</name>
        <dbReference type="ChEBI" id="CHEBI:18420"/>
    </cofactor>
</comment>
<evidence type="ECO:0000256" key="11">
    <source>
        <dbReference type="ARBA" id="ARBA00031942"/>
    </source>
</evidence>
<accession>A0A2V3IVY5</accession>
<reference evidence="14 15" key="1">
    <citation type="journal article" date="2018" name="Mol. Biol. Evol.">
        <title>Analysis of the draft genome of the red seaweed Gracilariopsis chorda provides insights into genome size evolution in Rhodophyta.</title>
        <authorList>
            <person name="Lee J."/>
            <person name="Yang E.C."/>
            <person name="Graf L."/>
            <person name="Yang J.H."/>
            <person name="Qiu H."/>
            <person name="Zel Zion U."/>
            <person name="Chan C.X."/>
            <person name="Stephens T.G."/>
            <person name="Weber A.P.M."/>
            <person name="Boo G.H."/>
            <person name="Boo S.M."/>
            <person name="Kim K.M."/>
            <person name="Shin Y."/>
            <person name="Jung M."/>
            <person name="Lee S.J."/>
            <person name="Yim H.S."/>
            <person name="Lee J.H."/>
            <person name="Bhattacharya D."/>
            <person name="Yoon H.S."/>
        </authorList>
    </citation>
    <scope>NUCLEOTIDE SEQUENCE [LARGE SCALE GENOMIC DNA]</scope>
    <source>
        <strain evidence="14 15">SKKU-2015</strain>
        <tissue evidence="14">Whole body</tissue>
    </source>
</reference>
<dbReference type="Gene3D" id="2.40.50.140">
    <property type="entry name" value="Nucleic acid-binding proteins"/>
    <property type="match status" value="1"/>
</dbReference>
<organism evidence="14 15">
    <name type="scientific">Gracilariopsis chorda</name>
    <dbReference type="NCBI Taxonomy" id="448386"/>
    <lineage>
        <taxon>Eukaryota</taxon>
        <taxon>Rhodophyta</taxon>
        <taxon>Florideophyceae</taxon>
        <taxon>Rhodymeniophycidae</taxon>
        <taxon>Gracilariales</taxon>
        <taxon>Gracilariaceae</taxon>
        <taxon>Gracilariopsis</taxon>
    </lineage>
</organism>
<keyword evidence="15" id="KW-1185">Reference proteome</keyword>
<evidence type="ECO:0000256" key="3">
    <source>
        <dbReference type="ARBA" id="ARBA00007572"/>
    </source>
</evidence>
<dbReference type="SUPFAM" id="SSF56091">
    <property type="entry name" value="DNA ligase/mRNA capping enzyme, catalytic domain"/>
    <property type="match status" value="1"/>
</dbReference>
<keyword evidence="4 14" id="KW-0436">Ligase</keyword>
<dbReference type="PROSITE" id="PS50172">
    <property type="entry name" value="BRCT"/>
    <property type="match status" value="2"/>
</dbReference>
<evidence type="ECO:0000256" key="8">
    <source>
        <dbReference type="ARBA" id="ARBA00023172"/>
    </source>
</evidence>
<dbReference type="InterPro" id="IPR036599">
    <property type="entry name" value="DNA_ligase_N_sf"/>
</dbReference>
<keyword evidence="7" id="KW-0067">ATP-binding</keyword>
<dbReference type="OrthoDB" id="151490at2759"/>
<dbReference type="InterPro" id="IPR001357">
    <property type="entry name" value="BRCT_dom"/>
</dbReference>
<dbReference type="PROSITE" id="PS00697">
    <property type="entry name" value="DNA_LIGASE_A1"/>
    <property type="match status" value="1"/>
</dbReference>
<evidence type="ECO:0000256" key="6">
    <source>
        <dbReference type="ARBA" id="ARBA00022741"/>
    </source>
</evidence>
<dbReference type="InterPro" id="IPR012310">
    <property type="entry name" value="DNA_ligase_ATP-dep_cent"/>
</dbReference>
<evidence type="ECO:0000256" key="9">
    <source>
        <dbReference type="ARBA" id="ARBA00023242"/>
    </source>
</evidence>
<dbReference type="Gene3D" id="3.40.50.10190">
    <property type="entry name" value="BRCT domain"/>
    <property type="match status" value="2"/>
</dbReference>
<dbReference type="GO" id="GO:0032807">
    <property type="term" value="C:DNA ligase IV complex"/>
    <property type="evidence" value="ECO:0007669"/>
    <property type="project" value="TreeGrafter"/>
</dbReference>
<dbReference type="InterPro" id="IPR036420">
    <property type="entry name" value="BRCT_dom_sf"/>
</dbReference>
<dbReference type="InterPro" id="IPR012340">
    <property type="entry name" value="NA-bd_OB-fold"/>
</dbReference>
<name>A0A2V3IVY5_9FLOR</name>
<dbReference type="GO" id="GO:0003677">
    <property type="term" value="F:DNA binding"/>
    <property type="evidence" value="ECO:0007669"/>
    <property type="project" value="InterPro"/>
</dbReference>
<evidence type="ECO:0000259" key="13">
    <source>
        <dbReference type="PROSITE" id="PS50172"/>
    </source>
</evidence>
<evidence type="ECO:0000313" key="15">
    <source>
        <dbReference type="Proteomes" id="UP000247409"/>
    </source>
</evidence>
<dbReference type="STRING" id="448386.A0A2V3IVY5"/>
<comment type="subcellular location">
    <subcellularLocation>
        <location evidence="2">Nucleus</location>
    </subcellularLocation>
</comment>
<dbReference type="InterPro" id="IPR016059">
    <property type="entry name" value="DNA_ligase_ATP-dep_CS"/>
</dbReference>
<dbReference type="SMART" id="SM00292">
    <property type="entry name" value="BRCT"/>
    <property type="match status" value="2"/>
</dbReference>
<dbReference type="Pfam" id="PF04675">
    <property type="entry name" value="DNA_ligase_A_N"/>
    <property type="match status" value="1"/>
</dbReference>
<dbReference type="Gene3D" id="1.10.3260.10">
    <property type="entry name" value="DNA ligase, ATP-dependent, N-terminal domain"/>
    <property type="match status" value="1"/>
</dbReference>
<dbReference type="GO" id="GO:0006310">
    <property type="term" value="P:DNA recombination"/>
    <property type="evidence" value="ECO:0007669"/>
    <property type="project" value="UniProtKB-KW"/>
</dbReference>
<dbReference type="InterPro" id="IPR012309">
    <property type="entry name" value="DNA_ligase_ATP-dep_C"/>
</dbReference>
<dbReference type="GO" id="GO:0005524">
    <property type="term" value="F:ATP binding"/>
    <property type="evidence" value="ECO:0007669"/>
    <property type="project" value="UniProtKB-KW"/>
</dbReference>
<dbReference type="SUPFAM" id="SSF50249">
    <property type="entry name" value="Nucleic acid-binding proteins"/>
    <property type="match status" value="1"/>
</dbReference>
<evidence type="ECO:0000313" key="14">
    <source>
        <dbReference type="EMBL" id="PXF46308.1"/>
    </source>
</evidence>
<dbReference type="GO" id="GO:0006297">
    <property type="term" value="P:nucleotide-excision repair, DNA gap filling"/>
    <property type="evidence" value="ECO:0007669"/>
    <property type="project" value="TreeGrafter"/>
</dbReference>
<proteinExistence type="inferred from homology"/>
<keyword evidence="9" id="KW-0539">Nucleus</keyword>
<evidence type="ECO:0000256" key="5">
    <source>
        <dbReference type="ARBA" id="ARBA00022737"/>
    </source>
</evidence>
<dbReference type="SUPFAM" id="SSF52113">
    <property type="entry name" value="BRCT domain"/>
    <property type="match status" value="1"/>
</dbReference>
<dbReference type="EMBL" id="NBIV01000041">
    <property type="protein sequence ID" value="PXF46308.1"/>
    <property type="molecule type" value="Genomic_DNA"/>
</dbReference>
<evidence type="ECO:0000256" key="2">
    <source>
        <dbReference type="ARBA" id="ARBA00004123"/>
    </source>
</evidence>
<evidence type="ECO:0000256" key="4">
    <source>
        <dbReference type="ARBA" id="ARBA00022598"/>
    </source>
</evidence>
<dbReference type="Pfam" id="PF04679">
    <property type="entry name" value="DNA_ligase_A_C"/>
    <property type="match status" value="1"/>
</dbReference>
<evidence type="ECO:0000256" key="7">
    <source>
        <dbReference type="ARBA" id="ARBA00022840"/>
    </source>
</evidence>
<keyword evidence="5" id="KW-0677">Repeat</keyword>
<protein>
    <recommendedName>
        <fullName evidence="11">DNA ligase IV</fullName>
    </recommendedName>
    <alternativeName>
        <fullName evidence="10">Polydeoxyribonucleotide synthase [ATP] 4</fullName>
    </alternativeName>
</protein>
<feature type="domain" description="BRCT" evidence="13">
    <location>
        <begin position="996"/>
        <end position="1054"/>
    </location>
</feature>
<dbReference type="Proteomes" id="UP000247409">
    <property type="component" value="Unassembled WGS sequence"/>
</dbReference>
<dbReference type="AlphaFoldDB" id="A0A2V3IVY5"/>
<gene>
    <name evidence="14" type="ORF">BWQ96_03964</name>
</gene>
<dbReference type="PANTHER" id="PTHR45997">
    <property type="entry name" value="DNA LIGASE 4"/>
    <property type="match status" value="1"/>
</dbReference>
<keyword evidence="6" id="KW-0547">Nucleotide-binding</keyword>
<evidence type="ECO:0000256" key="1">
    <source>
        <dbReference type="ARBA" id="ARBA00001946"/>
    </source>
</evidence>
<dbReference type="Pfam" id="PF01068">
    <property type="entry name" value="DNA_ligase_A_M"/>
    <property type="match status" value="1"/>
</dbReference>
<feature type="domain" description="BRCT" evidence="13">
    <location>
        <begin position="808"/>
        <end position="905"/>
    </location>
</feature>
<evidence type="ECO:0000256" key="10">
    <source>
        <dbReference type="ARBA" id="ARBA00030676"/>
    </source>
</evidence>